<name>A0A8J6NSF8_9BACT</name>
<dbReference type="SUPFAM" id="SSF52540">
    <property type="entry name" value="P-loop containing nucleoside triphosphate hydrolases"/>
    <property type="match status" value="1"/>
</dbReference>
<proteinExistence type="inferred from homology"/>
<dbReference type="Gene3D" id="3.40.50.300">
    <property type="entry name" value="P-loop containing nucleotide triphosphate hydrolases"/>
    <property type="match status" value="1"/>
</dbReference>
<evidence type="ECO:0000256" key="2">
    <source>
        <dbReference type="ARBA" id="ARBA00022679"/>
    </source>
</evidence>
<keyword evidence="3 5" id="KW-0418">Kinase</keyword>
<feature type="domain" description="Polyphosphate kinase-2-related" evidence="4">
    <location>
        <begin position="34"/>
        <end position="257"/>
    </location>
</feature>
<evidence type="ECO:0000256" key="3">
    <source>
        <dbReference type="ARBA" id="ARBA00022777"/>
    </source>
</evidence>
<dbReference type="Pfam" id="PF03976">
    <property type="entry name" value="PPK2"/>
    <property type="match status" value="1"/>
</dbReference>
<accession>A0A8J6NSF8</accession>
<dbReference type="PANTHER" id="PTHR34383">
    <property type="entry name" value="POLYPHOSPHATE:AMP PHOSPHOTRANSFERASE-RELATED"/>
    <property type="match status" value="1"/>
</dbReference>
<dbReference type="EMBL" id="JACNJH010000136">
    <property type="protein sequence ID" value="MBC8361555.1"/>
    <property type="molecule type" value="Genomic_DNA"/>
</dbReference>
<dbReference type="PIRSF" id="PIRSF028756">
    <property type="entry name" value="PPK2_prd"/>
    <property type="match status" value="1"/>
</dbReference>
<dbReference type="InterPro" id="IPR022488">
    <property type="entry name" value="PPK2-related"/>
</dbReference>
<evidence type="ECO:0000256" key="1">
    <source>
        <dbReference type="ARBA" id="ARBA00009924"/>
    </source>
</evidence>
<gene>
    <name evidence="5" type="ORF">H8E23_09170</name>
</gene>
<comment type="caution">
    <text evidence="5">The sequence shown here is derived from an EMBL/GenBank/DDBJ whole genome shotgun (WGS) entry which is preliminary data.</text>
</comment>
<sequence>MKTAEPDECIQKVPKLLKKKAKEEFIKATLERHYNAETLKPYQAELIRLQRHLEDTGKKMVILFDGRDASGKGGTIRRITRYMNTKRYRVVALGKPSEDEKTELHIKRYIEHFPHAGEIVLFDRSWYNRGLVEPVMGFCTQAQYRRFLKKVITYEQNFIEDAGMTILLKLYFSVSKKEQERRFERRKDDTLRQWKLSEVDLQAQELWDEFTEKKFMLLKKTHTKKSPWYIIRSDNKHLARRETMKLILNSVRYKGRNRKLDFELNPNIVIPGDIELKEMKKQKKKYGRFLI</sequence>
<evidence type="ECO:0000313" key="6">
    <source>
        <dbReference type="Proteomes" id="UP000603434"/>
    </source>
</evidence>
<dbReference type="GO" id="GO:0008976">
    <property type="term" value="F:polyphosphate kinase activity"/>
    <property type="evidence" value="ECO:0007669"/>
    <property type="project" value="InterPro"/>
</dbReference>
<organism evidence="5 6">
    <name type="scientific">Candidatus Desulfatibia profunda</name>
    <dbReference type="NCBI Taxonomy" id="2841695"/>
    <lineage>
        <taxon>Bacteria</taxon>
        <taxon>Pseudomonadati</taxon>
        <taxon>Thermodesulfobacteriota</taxon>
        <taxon>Desulfobacteria</taxon>
        <taxon>Desulfobacterales</taxon>
        <taxon>Desulfobacterales incertae sedis</taxon>
        <taxon>Candidatus Desulfatibia</taxon>
    </lineage>
</organism>
<comment type="similarity">
    <text evidence="1">Belongs to the polyphosphate kinase 2 (PPK2) family. Class I subfamily.</text>
</comment>
<evidence type="ECO:0000259" key="4">
    <source>
        <dbReference type="Pfam" id="PF03976"/>
    </source>
</evidence>
<dbReference type="PANTHER" id="PTHR34383:SF1">
    <property type="entry name" value="ADP-POLYPHOSPHATE PHOSPHOTRANSFERASE"/>
    <property type="match status" value="1"/>
</dbReference>
<protein>
    <submittedName>
        <fullName evidence="5">Polyphosphate kinase 2</fullName>
    </submittedName>
</protein>
<dbReference type="Proteomes" id="UP000603434">
    <property type="component" value="Unassembled WGS sequence"/>
</dbReference>
<keyword evidence="2" id="KW-0808">Transferase</keyword>
<dbReference type="AlphaFoldDB" id="A0A8J6NSF8"/>
<reference evidence="5 6" key="1">
    <citation type="submission" date="2020-08" db="EMBL/GenBank/DDBJ databases">
        <title>Bridging the membrane lipid divide: bacteria of the FCB group superphylum have the potential to synthesize archaeal ether lipids.</title>
        <authorList>
            <person name="Villanueva L."/>
            <person name="Von Meijenfeldt F.A.B."/>
            <person name="Westbye A.B."/>
            <person name="Yadav S."/>
            <person name="Hopmans E.C."/>
            <person name="Dutilh B.E."/>
            <person name="Sinninghe Damste J.S."/>
        </authorList>
    </citation>
    <scope>NUCLEOTIDE SEQUENCE [LARGE SCALE GENOMIC DNA]</scope>
    <source>
        <strain evidence="5">NIOZ-UU30</strain>
    </source>
</reference>
<dbReference type="InterPro" id="IPR027417">
    <property type="entry name" value="P-loop_NTPase"/>
</dbReference>
<evidence type="ECO:0000313" key="5">
    <source>
        <dbReference type="EMBL" id="MBC8361555.1"/>
    </source>
</evidence>
<dbReference type="InterPro" id="IPR016898">
    <property type="entry name" value="Polyphosphate_phosphotransfera"/>
</dbReference>